<dbReference type="AlphaFoldDB" id="A0A175WE91"/>
<reference evidence="3 4" key="1">
    <citation type="journal article" date="2016" name="Genome Announc.">
        <title>Genome Sequence of Madurella mycetomatis mm55, Isolated from a Human Mycetoma Case in Sudan.</title>
        <authorList>
            <person name="Smit S."/>
            <person name="Derks M.F."/>
            <person name="Bervoets S."/>
            <person name="Fahal A."/>
            <person name="van Leeuwen W."/>
            <person name="van Belkum A."/>
            <person name="van de Sande W.W."/>
        </authorList>
    </citation>
    <scope>NUCLEOTIDE SEQUENCE [LARGE SCALE GENOMIC DNA]</scope>
    <source>
        <strain evidence="4">mm55</strain>
    </source>
</reference>
<organism evidence="3 4">
    <name type="scientific">Madurella mycetomatis</name>
    <dbReference type="NCBI Taxonomy" id="100816"/>
    <lineage>
        <taxon>Eukaryota</taxon>
        <taxon>Fungi</taxon>
        <taxon>Dikarya</taxon>
        <taxon>Ascomycota</taxon>
        <taxon>Pezizomycotina</taxon>
        <taxon>Sordariomycetes</taxon>
        <taxon>Sordariomycetidae</taxon>
        <taxon>Sordariales</taxon>
        <taxon>Sordariales incertae sedis</taxon>
        <taxon>Madurella</taxon>
    </lineage>
</organism>
<dbReference type="STRING" id="100816.A0A175WE91"/>
<evidence type="ECO:0000256" key="1">
    <source>
        <dbReference type="SAM" id="MobiDB-lite"/>
    </source>
</evidence>
<dbReference type="InterPro" id="IPR004045">
    <property type="entry name" value="Glutathione_S-Trfase_N"/>
</dbReference>
<dbReference type="VEuPathDB" id="FungiDB:MMYC01_202981"/>
<dbReference type="Gene3D" id="3.40.30.110">
    <property type="match status" value="2"/>
</dbReference>
<dbReference type="CDD" id="cd00570">
    <property type="entry name" value="GST_N_family"/>
    <property type="match status" value="1"/>
</dbReference>
<gene>
    <name evidence="3" type="ORF">MMYC01_202981</name>
</gene>
<comment type="caution">
    <text evidence="3">The sequence shown here is derived from an EMBL/GenBank/DDBJ whole genome shotgun (WGS) entry which is preliminary data.</text>
</comment>
<dbReference type="InterPro" id="IPR058268">
    <property type="entry name" value="DUF7962"/>
</dbReference>
<dbReference type="EMBL" id="LCTW02000027">
    <property type="protein sequence ID" value="KXX81819.1"/>
    <property type="molecule type" value="Genomic_DNA"/>
</dbReference>
<evidence type="ECO:0000313" key="3">
    <source>
        <dbReference type="EMBL" id="KXX81819.1"/>
    </source>
</evidence>
<protein>
    <submittedName>
        <fullName evidence="3">Glutathione S-transferase U4</fullName>
    </submittedName>
</protein>
<dbReference type="PROSITE" id="PS50404">
    <property type="entry name" value="GST_NTER"/>
    <property type="match status" value="1"/>
</dbReference>
<name>A0A175WE91_9PEZI</name>
<dbReference type="InterPro" id="IPR036282">
    <property type="entry name" value="Glutathione-S-Trfase_C_sf"/>
</dbReference>
<dbReference type="Proteomes" id="UP000078237">
    <property type="component" value="Unassembled WGS sequence"/>
</dbReference>
<keyword evidence="4" id="KW-1185">Reference proteome</keyword>
<dbReference type="GO" id="GO:0016740">
    <property type="term" value="F:transferase activity"/>
    <property type="evidence" value="ECO:0007669"/>
    <property type="project" value="UniProtKB-KW"/>
</dbReference>
<evidence type="ECO:0000259" key="2">
    <source>
        <dbReference type="PROSITE" id="PS50404"/>
    </source>
</evidence>
<dbReference type="SUPFAM" id="SSF47616">
    <property type="entry name" value="GST C-terminal domain-like"/>
    <property type="match status" value="1"/>
</dbReference>
<proteinExistence type="predicted"/>
<feature type="region of interest" description="Disordered" evidence="1">
    <location>
        <begin position="85"/>
        <end position="104"/>
    </location>
</feature>
<dbReference type="Pfam" id="PF25907">
    <property type="entry name" value="DUF7962"/>
    <property type="match status" value="2"/>
</dbReference>
<dbReference type="OrthoDB" id="202840at2759"/>
<dbReference type="SUPFAM" id="SSF52833">
    <property type="entry name" value="Thioredoxin-like"/>
    <property type="match status" value="1"/>
</dbReference>
<dbReference type="Pfam" id="PF13417">
    <property type="entry name" value="GST_N_3"/>
    <property type="match status" value="1"/>
</dbReference>
<accession>A0A175WE91</accession>
<dbReference type="InterPro" id="IPR036249">
    <property type="entry name" value="Thioredoxin-like_sf"/>
</dbReference>
<sequence>MPDPTTLPPIILYHYPFSPYARRVIWYLRLRGIPYMQCIQPPMLPRPDLSHLGISYRRIPLLSIGGDVYLDSRLILAKLESLLVPSSGGSPPPPLGAPEGTPERATERLLSTLTTSTGLFFHAAKLLPDSLPLMQDPKFVRDRADFFGGGGGKTKVGEAHEGRPPAEGEVAEKAAVRADALCEVAAVMELLESTVFADGREWVLGGGGEGPKLADIEAIWPLHWLVTLPGPPALDPARVSRERFPRVFAWIERFQAAVREAKGGEVRTLSGEEAAAVIRTAGLFEESRLGVDETESLVRALGLRRGDVVEVWPTDSGSGHRDRGRLVGIGTDEVVWETEIGVRVHAPRGGFRVRPAGRGPSL</sequence>
<evidence type="ECO:0000313" key="4">
    <source>
        <dbReference type="Proteomes" id="UP000078237"/>
    </source>
</evidence>
<feature type="domain" description="GST N-terminal" evidence="2">
    <location>
        <begin position="8"/>
        <end position="87"/>
    </location>
</feature>